<accession>A0A0V1C633</accession>
<protein>
    <submittedName>
        <fullName evidence="1">Uncharacterized protein</fullName>
    </submittedName>
</protein>
<sequence>MKEIWLSGLDGNALEMETEIDKEMDFVITHAAIWLSGLDGNALEMETEIDKEMDFVITHAALEWRWMESKIPSTKSENHFHRHCVRNLLVRDPKLGNCIKTKVLCRRRTLTKTFDETSSTTWTVAVLDRKVGSLTMDHFGSGLYSASHGGQRHDRCRRLRGRI</sequence>
<gene>
    <name evidence="1" type="ORF">T03_11294</name>
</gene>
<dbReference type="Proteomes" id="UP000054653">
    <property type="component" value="Unassembled WGS sequence"/>
</dbReference>
<proteinExistence type="predicted"/>
<evidence type="ECO:0000313" key="2">
    <source>
        <dbReference type="Proteomes" id="UP000054653"/>
    </source>
</evidence>
<reference evidence="1 2" key="1">
    <citation type="submission" date="2015-01" db="EMBL/GenBank/DDBJ databases">
        <title>Evolution of Trichinella species and genotypes.</title>
        <authorList>
            <person name="Korhonen P.K."/>
            <person name="Edoardo P."/>
            <person name="Giuseppe L.R."/>
            <person name="Gasser R.B."/>
        </authorList>
    </citation>
    <scope>NUCLEOTIDE SEQUENCE [LARGE SCALE GENOMIC DNA]</scope>
    <source>
        <strain evidence="1">ISS120</strain>
    </source>
</reference>
<keyword evidence="2" id="KW-1185">Reference proteome</keyword>
<organism evidence="1 2">
    <name type="scientific">Trichinella britovi</name>
    <name type="common">Parasitic roundworm</name>
    <dbReference type="NCBI Taxonomy" id="45882"/>
    <lineage>
        <taxon>Eukaryota</taxon>
        <taxon>Metazoa</taxon>
        <taxon>Ecdysozoa</taxon>
        <taxon>Nematoda</taxon>
        <taxon>Enoplea</taxon>
        <taxon>Dorylaimia</taxon>
        <taxon>Trichinellida</taxon>
        <taxon>Trichinellidae</taxon>
        <taxon>Trichinella</taxon>
    </lineage>
</organism>
<dbReference type="AlphaFoldDB" id="A0A0V1C633"/>
<name>A0A0V1C633_TRIBR</name>
<evidence type="ECO:0000313" key="1">
    <source>
        <dbReference type="EMBL" id="KRY44663.1"/>
    </source>
</evidence>
<comment type="caution">
    <text evidence="1">The sequence shown here is derived from an EMBL/GenBank/DDBJ whole genome shotgun (WGS) entry which is preliminary data.</text>
</comment>
<dbReference type="EMBL" id="JYDI01000514">
    <property type="protein sequence ID" value="KRY44663.1"/>
    <property type="molecule type" value="Genomic_DNA"/>
</dbReference>